<keyword evidence="4" id="KW-1185">Reference proteome</keyword>
<keyword evidence="1" id="KW-0812">Transmembrane</keyword>
<evidence type="ECO:0000259" key="2">
    <source>
        <dbReference type="Pfam" id="PF09995"/>
    </source>
</evidence>
<dbReference type="Proteomes" id="UP001530377">
    <property type="component" value="Unassembled WGS sequence"/>
</dbReference>
<dbReference type="PANTHER" id="PTHR36124">
    <property type="match status" value="1"/>
</dbReference>
<protein>
    <recommendedName>
        <fullName evidence="2">ER-bound oxygenase mpaB/mpaB'/Rubber oxygenase catalytic domain-containing protein</fullName>
    </recommendedName>
</protein>
<feature type="transmembrane region" description="Helical" evidence="1">
    <location>
        <begin position="15"/>
        <end position="33"/>
    </location>
</feature>
<evidence type="ECO:0000313" key="4">
    <source>
        <dbReference type="Proteomes" id="UP001530377"/>
    </source>
</evidence>
<sequence length="339" mass="39045">MGSHDGNSNHIETSMAAALVGIAVLYLTIVRFLRYRNYDHISRLPRPKTEAEAHLIFNLSQQMDFPFLSRKSLEFGLFKTYAIPSISKLLVATKQLTENTSRRYDDTDLIMCHMNEDPIDSPLAQLALRRLNEIHGNYVISNEDYLYVLSVFIVEPARWIERYGFRSLHRNELDSFHLKYMNIGIQMGIQKVPKTFEEAADYMDSYEEKYMTFHPANAKLAASTQALFLSTMPSIFHPLAQKIVHALCPPRLRVAMEFPEPPVWACLLAHTALAVAQLTHRHLLLPRWRVLRRTQPWSVACPFAKTCDDAVNIHLTQRYTVFDDNYPNGYKISMLGPLD</sequence>
<organism evidence="3 4">
    <name type="scientific">Cyclostephanos tholiformis</name>
    <dbReference type="NCBI Taxonomy" id="382380"/>
    <lineage>
        <taxon>Eukaryota</taxon>
        <taxon>Sar</taxon>
        <taxon>Stramenopiles</taxon>
        <taxon>Ochrophyta</taxon>
        <taxon>Bacillariophyta</taxon>
        <taxon>Coscinodiscophyceae</taxon>
        <taxon>Thalassiosirophycidae</taxon>
        <taxon>Stephanodiscales</taxon>
        <taxon>Stephanodiscaceae</taxon>
        <taxon>Cyclostephanos</taxon>
    </lineage>
</organism>
<accession>A0ABD3REU1</accession>
<gene>
    <name evidence="3" type="ORF">ACHAXA_003399</name>
</gene>
<keyword evidence="1" id="KW-1133">Transmembrane helix</keyword>
<dbReference type="InterPro" id="IPR046366">
    <property type="entry name" value="MPAB"/>
</dbReference>
<evidence type="ECO:0000256" key="1">
    <source>
        <dbReference type="SAM" id="Phobius"/>
    </source>
</evidence>
<comment type="caution">
    <text evidence="3">The sequence shown here is derived from an EMBL/GenBank/DDBJ whole genome shotgun (WGS) entry which is preliminary data.</text>
</comment>
<feature type="domain" description="ER-bound oxygenase mpaB/mpaB'/Rubber oxygenase catalytic" evidence="2">
    <location>
        <begin position="140"/>
        <end position="273"/>
    </location>
</feature>
<dbReference type="InterPro" id="IPR018713">
    <property type="entry name" value="MPAB/Lcp_cat_dom"/>
</dbReference>
<dbReference type="AlphaFoldDB" id="A0ABD3REU1"/>
<reference evidence="3 4" key="1">
    <citation type="submission" date="2024-10" db="EMBL/GenBank/DDBJ databases">
        <title>Updated reference genomes for cyclostephanoid diatoms.</title>
        <authorList>
            <person name="Roberts W.R."/>
            <person name="Alverson A.J."/>
        </authorList>
    </citation>
    <scope>NUCLEOTIDE SEQUENCE [LARGE SCALE GENOMIC DNA]</scope>
    <source>
        <strain evidence="3 4">AJA228-03</strain>
    </source>
</reference>
<evidence type="ECO:0000313" key="3">
    <source>
        <dbReference type="EMBL" id="KAL3810877.1"/>
    </source>
</evidence>
<proteinExistence type="predicted"/>
<dbReference type="EMBL" id="JALLPB020000295">
    <property type="protein sequence ID" value="KAL3810877.1"/>
    <property type="molecule type" value="Genomic_DNA"/>
</dbReference>
<name>A0ABD3REU1_9STRA</name>
<keyword evidence="1" id="KW-0472">Membrane</keyword>
<dbReference type="PANTHER" id="PTHR36124:SF1">
    <property type="entry name" value="ER-BOUND OXYGENASE MPAB_MPAB'_RUBBER OXYGENASE CATALYTIC DOMAIN-CONTAINING PROTEIN"/>
    <property type="match status" value="1"/>
</dbReference>
<dbReference type="Pfam" id="PF09995">
    <property type="entry name" value="MPAB_Lcp_cat"/>
    <property type="match status" value="1"/>
</dbReference>